<organism evidence="1 3">
    <name type="scientific">Rotaria socialis</name>
    <dbReference type="NCBI Taxonomy" id="392032"/>
    <lineage>
        <taxon>Eukaryota</taxon>
        <taxon>Metazoa</taxon>
        <taxon>Spiralia</taxon>
        <taxon>Gnathifera</taxon>
        <taxon>Rotifera</taxon>
        <taxon>Eurotatoria</taxon>
        <taxon>Bdelloidea</taxon>
        <taxon>Philodinida</taxon>
        <taxon>Philodinidae</taxon>
        <taxon>Rotaria</taxon>
    </lineage>
</organism>
<protein>
    <submittedName>
        <fullName evidence="1">Uncharacterized protein</fullName>
    </submittedName>
</protein>
<dbReference type="AlphaFoldDB" id="A0A818B6D7"/>
<dbReference type="PANTHER" id="PTHR46601">
    <property type="entry name" value="ULP_PROTEASE DOMAIN-CONTAINING PROTEIN"/>
    <property type="match status" value="1"/>
</dbReference>
<dbReference type="Proteomes" id="UP000663865">
    <property type="component" value="Unassembled WGS sequence"/>
</dbReference>
<feature type="non-terminal residue" evidence="1">
    <location>
        <position position="1"/>
    </location>
</feature>
<comment type="caution">
    <text evidence="1">The sequence shown here is derived from an EMBL/GenBank/DDBJ whole genome shotgun (WGS) entry which is preliminary data.</text>
</comment>
<gene>
    <name evidence="1" type="ORF">KIK155_LOCUS9263</name>
    <name evidence="2" type="ORF">TOA249_LOCUS32851</name>
</gene>
<dbReference type="EMBL" id="CAJNYV010001290">
    <property type="protein sequence ID" value="CAF3413602.1"/>
    <property type="molecule type" value="Genomic_DNA"/>
</dbReference>
<dbReference type="PANTHER" id="PTHR46601:SF2">
    <property type="entry name" value="UBIQUITIN-LIKE PROTEASE FAMILY PROFILE DOMAIN-CONTAINING PROTEIN"/>
    <property type="match status" value="1"/>
</dbReference>
<evidence type="ECO:0000313" key="3">
    <source>
        <dbReference type="Proteomes" id="UP000663865"/>
    </source>
</evidence>
<dbReference type="EMBL" id="CAJOBS010008897">
    <property type="protein sequence ID" value="CAF4932548.1"/>
    <property type="molecule type" value="Genomic_DNA"/>
</dbReference>
<evidence type="ECO:0000313" key="1">
    <source>
        <dbReference type="EMBL" id="CAF3413602.1"/>
    </source>
</evidence>
<evidence type="ECO:0000313" key="2">
    <source>
        <dbReference type="EMBL" id="CAF4932548.1"/>
    </source>
</evidence>
<accession>A0A818B6D7</accession>
<proteinExistence type="predicted"/>
<dbReference type="Proteomes" id="UP000663838">
    <property type="component" value="Unassembled WGS sequence"/>
</dbReference>
<sequence>NKYARVQQSLSTDRKQKIYDYYCRDDISYQAPGKRDVIAVKENGIKKTLQKRYLLYSLRGVHQLFLEENPNINVGRSMFQYLRPPNVLYKSSTPHNTCVC</sequence>
<reference evidence="1" key="1">
    <citation type="submission" date="2021-02" db="EMBL/GenBank/DDBJ databases">
        <authorList>
            <person name="Nowell W R."/>
        </authorList>
    </citation>
    <scope>NUCLEOTIDE SEQUENCE</scope>
</reference>
<name>A0A818B6D7_9BILA</name>